<feature type="region of interest" description="Disordered" evidence="1">
    <location>
        <begin position="252"/>
        <end position="316"/>
    </location>
</feature>
<organism evidence="2 3">
    <name type="scientific">Trichomonas vaginalis (strain ATCC PRA-98 / G3)</name>
    <dbReference type="NCBI Taxonomy" id="412133"/>
    <lineage>
        <taxon>Eukaryota</taxon>
        <taxon>Metamonada</taxon>
        <taxon>Parabasalia</taxon>
        <taxon>Trichomonadida</taxon>
        <taxon>Trichomonadidae</taxon>
        <taxon>Trichomonas</taxon>
    </lineage>
</organism>
<dbReference type="VEuPathDB" id="TrichDB:TVAG_045920"/>
<feature type="compositionally biased region" description="Basic and acidic residues" evidence="1">
    <location>
        <begin position="280"/>
        <end position="291"/>
    </location>
</feature>
<dbReference type="AlphaFoldDB" id="A2DMG3"/>
<gene>
    <name evidence="2" type="ORF">TVAG_045920</name>
</gene>
<evidence type="ECO:0000256" key="1">
    <source>
        <dbReference type="SAM" id="MobiDB-lite"/>
    </source>
</evidence>
<reference evidence="2" key="1">
    <citation type="submission" date="2006-10" db="EMBL/GenBank/DDBJ databases">
        <authorList>
            <person name="Amadeo P."/>
            <person name="Zhao Q."/>
            <person name="Wortman J."/>
            <person name="Fraser-Liggett C."/>
            <person name="Carlton J."/>
        </authorList>
    </citation>
    <scope>NUCLEOTIDE SEQUENCE</scope>
    <source>
        <strain evidence="2">G3</strain>
    </source>
</reference>
<dbReference type="KEGG" id="tva:5463896"/>
<dbReference type="Proteomes" id="UP000001542">
    <property type="component" value="Unassembled WGS sequence"/>
</dbReference>
<evidence type="ECO:0000313" key="2">
    <source>
        <dbReference type="EMBL" id="EAY18390.1"/>
    </source>
</evidence>
<protein>
    <submittedName>
        <fullName evidence="2">Uncharacterized protein</fullName>
    </submittedName>
</protein>
<dbReference type="Gene3D" id="3.80.10.10">
    <property type="entry name" value="Ribonuclease Inhibitor"/>
    <property type="match status" value="1"/>
</dbReference>
<accession>A2DMG3</accession>
<dbReference type="InterPro" id="IPR032675">
    <property type="entry name" value="LRR_dom_sf"/>
</dbReference>
<dbReference type="SUPFAM" id="SSF52047">
    <property type="entry name" value="RNI-like"/>
    <property type="match status" value="1"/>
</dbReference>
<feature type="compositionally biased region" description="Polar residues" evidence="1">
    <location>
        <begin position="296"/>
        <end position="308"/>
    </location>
</feature>
<dbReference type="RefSeq" id="XP_001579376.1">
    <property type="nucleotide sequence ID" value="XM_001579326.1"/>
</dbReference>
<keyword evidence="3" id="KW-1185">Reference proteome</keyword>
<sequence length="391" mass="44413">MTSAFTTQGMYQLGGGDVAYCSFDFSILQFNHYEKFFNALPNFLYKKVKKVSFNCDFEFNYSKSGHKSERCENIIAESIANKKPKFIPYLVKILKIVLPKTKILKSIEFSSMKIPRGMLSVLLKSIAKCPTLEFVRFINVPVTDDHLTSFLPRINPYQYQEVSFVSCGITSRSIPNIKTFIRKRPTTSIVDRRLSTLCLDGNYITEDEINSVQKLLQTDQDLTDGNGEPDVTIDNATIATTTMDDDRFMKHVPPPLFKPITPNVTKSEKSVSPKSVNSHKLNDSEQIKAEQPRPLVSSTQESDYSDYSYTGEEEEDYSYDGIEYSDTPTNDEDLASQNALLRKRLKNLMQKKKALLYADDVFFVGERAQDLAELVSDMKERAAQLTGTNEN</sequence>
<evidence type="ECO:0000313" key="3">
    <source>
        <dbReference type="Proteomes" id="UP000001542"/>
    </source>
</evidence>
<name>A2DMG3_TRIV3</name>
<dbReference type="EMBL" id="DS113219">
    <property type="protein sequence ID" value="EAY18390.1"/>
    <property type="molecule type" value="Genomic_DNA"/>
</dbReference>
<reference evidence="2" key="2">
    <citation type="journal article" date="2007" name="Science">
        <title>Draft genome sequence of the sexually transmitted pathogen Trichomonas vaginalis.</title>
        <authorList>
            <person name="Carlton J.M."/>
            <person name="Hirt R.P."/>
            <person name="Silva J.C."/>
            <person name="Delcher A.L."/>
            <person name="Schatz M."/>
            <person name="Zhao Q."/>
            <person name="Wortman J.R."/>
            <person name="Bidwell S.L."/>
            <person name="Alsmark U.C.M."/>
            <person name="Besteiro S."/>
            <person name="Sicheritz-Ponten T."/>
            <person name="Noel C.J."/>
            <person name="Dacks J.B."/>
            <person name="Foster P.G."/>
            <person name="Simillion C."/>
            <person name="Van de Peer Y."/>
            <person name="Miranda-Saavedra D."/>
            <person name="Barton G.J."/>
            <person name="Westrop G.D."/>
            <person name="Mueller S."/>
            <person name="Dessi D."/>
            <person name="Fiori P.L."/>
            <person name="Ren Q."/>
            <person name="Paulsen I."/>
            <person name="Zhang H."/>
            <person name="Bastida-Corcuera F.D."/>
            <person name="Simoes-Barbosa A."/>
            <person name="Brown M.T."/>
            <person name="Hayes R.D."/>
            <person name="Mukherjee M."/>
            <person name="Okumura C.Y."/>
            <person name="Schneider R."/>
            <person name="Smith A.J."/>
            <person name="Vanacova S."/>
            <person name="Villalvazo M."/>
            <person name="Haas B.J."/>
            <person name="Pertea M."/>
            <person name="Feldblyum T.V."/>
            <person name="Utterback T.R."/>
            <person name="Shu C.L."/>
            <person name="Osoegawa K."/>
            <person name="de Jong P.J."/>
            <person name="Hrdy I."/>
            <person name="Horvathova L."/>
            <person name="Zubacova Z."/>
            <person name="Dolezal P."/>
            <person name="Malik S.B."/>
            <person name="Logsdon J.M. Jr."/>
            <person name="Henze K."/>
            <person name="Gupta A."/>
            <person name="Wang C.C."/>
            <person name="Dunne R.L."/>
            <person name="Upcroft J.A."/>
            <person name="Upcroft P."/>
            <person name="White O."/>
            <person name="Salzberg S.L."/>
            <person name="Tang P."/>
            <person name="Chiu C.-H."/>
            <person name="Lee Y.-S."/>
            <person name="Embley T.M."/>
            <person name="Coombs G.H."/>
            <person name="Mottram J.C."/>
            <person name="Tachezy J."/>
            <person name="Fraser-Liggett C.M."/>
            <person name="Johnson P.J."/>
        </authorList>
    </citation>
    <scope>NUCLEOTIDE SEQUENCE [LARGE SCALE GENOMIC DNA]</scope>
    <source>
        <strain evidence="2">G3</strain>
    </source>
</reference>
<proteinExistence type="predicted"/>
<dbReference type="VEuPathDB" id="TrichDB:TVAGG3_0336910"/>
<dbReference type="InParanoid" id="A2DMG3"/>